<dbReference type="Pfam" id="PF01565">
    <property type="entry name" value="FAD_binding_4"/>
    <property type="match status" value="1"/>
</dbReference>
<dbReference type="InterPro" id="IPR016169">
    <property type="entry name" value="FAD-bd_PCMH_sub2"/>
</dbReference>
<keyword evidence="3" id="KW-0285">Flavoprotein</keyword>
<dbReference type="SUPFAM" id="SSF56176">
    <property type="entry name" value="FAD-binding/transporter-associated domain-like"/>
    <property type="match status" value="1"/>
</dbReference>
<reference evidence="7 8" key="1">
    <citation type="submission" date="2024-03" db="EMBL/GenBank/DDBJ databases">
        <title>Novel species of the genus Variovorax.</title>
        <authorList>
            <person name="Liu Q."/>
            <person name="Xin Y.-H."/>
        </authorList>
    </citation>
    <scope>NUCLEOTIDE SEQUENCE [LARGE SCALE GENOMIC DNA]</scope>
    <source>
        <strain evidence="7 8">KACC 18501</strain>
    </source>
</reference>
<comment type="caution">
    <text evidence="7">The sequence shown here is derived from an EMBL/GenBank/DDBJ whole genome shotgun (WGS) entry which is preliminary data.</text>
</comment>
<protein>
    <submittedName>
        <fullName evidence="7">FAD-binding oxidoreductase</fullName>
    </submittedName>
</protein>
<dbReference type="InterPro" id="IPR036318">
    <property type="entry name" value="FAD-bd_PCMH-like_sf"/>
</dbReference>
<dbReference type="RefSeq" id="WP_340367190.1">
    <property type="nucleotide sequence ID" value="NZ_JBBKZV010000030.1"/>
</dbReference>
<dbReference type="Pfam" id="PF08031">
    <property type="entry name" value="BBE"/>
    <property type="match status" value="1"/>
</dbReference>
<dbReference type="PANTHER" id="PTHR42973:SF39">
    <property type="entry name" value="FAD-BINDING PCMH-TYPE DOMAIN-CONTAINING PROTEIN"/>
    <property type="match status" value="1"/>
</dbReference>
<organism evidence="7 8">
    <name type="scientific">Variovorax humicola</name>
    <dbReference type="NCBI Taxonomy" id="1769758"/>
    <lineage>
        <taxon>Bacteria</taxon>
        <taxon>Pseudomonadati</taxon>
        <taxon>Pseudomonadota</taxon>
        <taxon>Betaproteobacteria</taxon>
        <taxon>Burkholderiales</taxon>
        <taxon>Comamonadaceae</taxon>
        <taxon>Variovorax</taxon>
    </lineage>
</organism>
<evidence type="ECO:0000256" key="2">
    <source>
        <dbReference type="ARBA" id="ARBA00005466"/>
    </source>
</evidence>
<keyword evidence="5" id="KW-0560">Oxidoreductase</keyword>
<dbReference type="InterPro" id="IPR016167">
    <property type="entry name" value="FAD-bd_PCMH_sub1"/>
</dbReference>
<keyword evidence="8" id="KW-1185">Reference proteome</keyword>
<gene>
    <name evidence="7" type="ORF">WKW80_29685</name>
</gene>
<dbReference type="Gene3D" id="3.40.462.20">
    <property type="match status" value="1"/>
</dbReference>
<comment type="similarity">
    <text evidence="2">Belongs to the oxygen-dependent FAD-linked oxidoreductase family.</text>
</comment>
<evidence type="ECO:0000256" key="5">
    <source>
        <dbReference type="ARBA" id="ARBA00023002"/>
    </source>
</evidence>
<dbReference type="InterPro" id="IPR016166">
    <property type="entry name" value="FAD-bd_PCMH"/>
</dbReference>
<evidence type="ECO:0000313" key="7">
    <source>
        <dbReference type="EMBL" id="MEJ8826150.1"/>
    </source>
</evidence>
<dbReference type="PROSITE" id="PS51387">
    <property type="entry name" value="FAD_PCMH"/>
    <property type="match status" value="1"/>
</dbReference>
<dbReference type="InterPro" id="IPR006094">
    <property type="entry name" value="Oxid_FAD_bind_N"/>
</dbReference>
<evidence type="ECO:0000259" key="6">
    <source>
        <dbReference type="PROSITE" id="PS51387"/>
    </source>
</evidence>
<dbReference type="InterPro" id="IPR012951">
    <property type="entry name" value="BBE"/>
</dbReference>
<dbReference type="EMBL" id="JBBKZV010000030">
    <property type="protein sequence ID" value="MEJ8826150.1"/>
    <property type="molecule type" value="Genomic_DNA"/>
</dbReference>
<dbReference type="InterPro" id="IPR050416">
    <property type="entry name" value="FAD-linked_Oxidoreductase"/>
</dbReference>
<dbReference type="PANTHER" id="PTHR42973">
    <property type="entry name" value="BINDING OXIDOREDUCTASE, PUTATIVE (AFU_ORTHOLOGUE AFUA_1G17690)-RELATED"/>
    <property type="match status" value="1"/>
</dbReference>
<evidence type="ECO:0000256" key="1">
    <source>
        <dbReference type="ARBA" id="ARBA00001974"/>
    </source>
</evidence>
<sequence length="466" mass="49694">MAQQTNDRIDAFRAGFSGQALTAGHAEYDKSRSLWNGAIDRKPLLIAHCNSAAQVAEAIRFGRAEGLQIAVRGGGHNYAGNSCCDDGLMIHLGTMNSVVVDPVKRRAVCGGGATWGDLDAATQAHGLATPGGFISHTGIGGLTLGGGIGWLSKMAGLSCDNLVAAEVVTADSQILRACADENPDLFWALRGGGGNFGVVTSFEFALHPVGPMLNLGLFFYGLETGSEALKFSRDFIKTLPPDVNGFLAIGLSAPPAPFVPSAYHFRPGHGLLVVGFGSAEAHQAVAAQVRGAMTPLFEFVTPIPYVALQQMFNESATWGSLGYEKALYLDELTDAAIAVIGEHVPKKTSPLSFCPTFTLTGAYRTPADGDTAFGGSRGARYIFNIEAATADRETYEADRTWVRNFWDAMRPHATGSGGYVNFMVDADEDRVRASYGDAKYRRLAAIKARYDPDNIFRLNVNIKPAQ</sequence>
<comment type="cofactor">
    <cofactor evidence="1">
        <name>FAD</name>
        <dbReference type="ChEBI" id="CHEBI:57692"/>
    </cofactor>
</comment>
<dbReference type="Proteomes" id="UP001363010">
    <property type="component" value="Unassembled WGS sequence"/>
</dbReference>
<proteinExistence type="inferred from homology"/>
<evidence type="ECO:0000313" key="8">
    <source>
        <dbReference type="Proteomes" id="UP001363010"/>
    </source>
</evidence>
<name>A0ABU8W7X6_9BURK</name>
<keyword evidence="4" id="KW-0274">FAD</keyword>
<feature type="domain" description="FAD-binding PCMH-type" evidence="6">
    <location>
        <begin position="39"/>
        <end position="209"/>
    </location>
</feature>
<evidence type="ECO:0000256" key="4">
    <source>
        <dbReference type="ARBA" id="ARBA00022827"/>
    </source>
</evidence>
<dbReference type="Gene3D" id="3.30.465.10">
    <property type="match status" value="1"/>
</dbReference>
<dbReference type="Gene3D" id="3.30.43.10">
    <property type="entry name" value="Uridine Diphospho-n-acetylenolpyruvylglucosamine Reductase, domain 2"/>
    <property type="match status" value="1"/>
</dbReference>
<evidence type="ECO:0000256" key="3">
    <source>
        <dbReference type="ARBA" id="ARBA00022630"/>
    </source>
</evidence>
<accession>A0ABU8W7X6</accession>